<evidence type="ECO:0000313" key="1">
    <source>
        <dbReference type="EMBL" id="SHM65945.1"/>
    </source>
</evidence>
<dbReference type="EMBL" id="FRCP01000014">
    <property type="protein sequence ID" value="SHM65945.1"/>
    <property type="molecule type" value="Genomic_DNA"/>
</dbReference>
<name>A0A1M7KKL8_9FIRM</name>
<organism evidence="1 2">
    <name type="scientific">Anaerosporobacter mobilis DSM 15930</name>
    <dbReference type="NCBI Taxonomy" id="1120996"/>
    <lineage>
        <taxon>Bacteria</taxon>
        <taxon>Bacillati</taxon>
        <taxon>Bacillota</taxon>
        <taxon>Clostridia</taxon>
        <taxon>Lachnospirales</taxon>
        <taxon>Lachnospiraceae</taxon>
        <taxon>Anaerosporobacter</taxon>
    </lineage>
</organism>
<accession>A0A1M7KKL8</accession>
<gene>
    <name evidence="1" type="ORF">SAMN02746066_02783</name>
</gene>
<reference evidence="1 2" key="1">
    <citation type="submission" date="2016-11" db="EMBL/GenBank/DDBJ databases">
        <authorList>
            <person name="Jaros S."/>
            <person name="Januszkiewicz K."/>
            <person name="Wedrychowicz H."/>
        </authorList>
    </citation>
    <scope>NUCLEOTIDE SEQUENCE [LARGE SCALE GENOMIC DNA]</scope>
    <source>
        <strain evidence="1 2">DSM 15930</strain>
    </source>
</reference>
<keyword evidence="2" id="KW-1185">Reference proteome</keyword>
<dbReference type="OrthoDB" id="2067289at2"/>
<dbReference type="RefSeq" id="WP_073288718.1">
    <property type="nucleotide sequence ID" value="NZ_FRCP01000014.1"/>
</dbReference>
<proteinExistence type="predicted"/>
<dbReference type="AlphaFoldDB" id="A0A1M7KKL8"/>
<dbReference type="Proteomes" id="UP000184038">
    <property type="component" value="Unassembled WGS sequence"/>
</dbReference>
<sequence>MFIKEDNTFNDMRKNSTMQWLEQLLEGEDVVDKHGAKLTLEYIEYLNHKNDELKEQIALRDDFLRRLKSKEGKK</sequence>
<dbReference type="STRING" id="1120996.SAMN02746066_02783"/>
<evidence type="ECO:0000313" key="2">
    <source>
        <dbReference type="Proteomes" id="UP000184038"/>
    </source>
</evidence>
<protein>
    <submittedName>
        <fullName evidence="1">Uncharacterized protein</fullName>
    </submittedName>
</protein>